<feature type="transmembrane region" description="Helical" evidence="7">
    <location>
        <begin position="97"/>
        <end position="115"/>
    </location>
</feature>
<reference evidence="9 10" key="1">
    <citation type="submission" date="2024-03" db="EMBL/GenBank/DDBJ databases">
        <title>Natural products discovery in diverse microorganisms through a two-stage MS feature dereplication strategy.</title>
        <authorList>
            <person name="Zhang R."/>
        </authorList>
    </citation>
    <scope>NUCLEOTIDE SEQUENCE [LARGE SCALE GENOMIC DNA]</scope>
    <source>
        <strain evidence="9 10">18930</strain>
    </source>
</reference>
<feature type="transmembrane region" description="Helical" evidence="7">
    <location>
        <begin position="161"/>
        <end position="184"/>
    </location>
</feature>
<evidence type="ECO:0000313" key="9">
    <source>
        <dbReference type="EMBL" id="WXG69708.1"/>
    </source>
</evidence>
<feature type="transmembrane region" description="Helical" evidence="7">
    <location>
        <begin position="247"/>
        <end position="265"/>
    </location>
</feature>
<evidence type="ECO:0000256" key="3">
    <source>
        <dbReference type="ARBA" id="ARBA00022475"/>
    </source>
</evidence>
<feature type="transmembrane region" description="Helical" evidence="7">
    <location>
        <begin position="285"/>
        <end position="304"/>
    </location>
</feature>
<gene>
    <name evidence="9" type="ORF">WDS16_03895</name>
</gene>
<dbReference type="PROSITE" id="PS50850">
    <property type="entry name" value="MFS"/>
    <property type="match status" value="1"/>
</dbReference>
<evidence type="ECO:0000256" key="1">
    <source>
        <dbReference type="ARBA" id="ARBA00004651"/>
    </source>
</evidence>
<keyword evidence="5 7" id="KW-1133">Transmembrane helix</keyword>
<feature type="transmembrane region" description="Helical" evidence="7">
    <location>
        <begin position="61"/>
        <end position="85"/>
    </location>
</feature>
<dbReference type="RefSeq" id="WP_338890655.1">
    <property type="nucleotide sequence ID" value="NZ_CP147846.1"/>
</dbReference>
<evidence type="ECO:0000313" key="10">
    <source>
        <dbReference type="Proteomes" id="UP001432000"/>
    </source>
</evidence>
<dbReference type="InterPro" id="IPR020846">
    <property type="entry name" value="MFS_dom"/>
</dbReference>
<feature type="transmembrane region" description="Helical" evidence="7">
    <location>
        <begin position="196"/>
        <end position="215"/>
    </location>
</feature>
<feature type="transmembrane region" description="Helical" evidence="7">
    <location>
        <begin position="410"/>
        <end position="430"/>
    </location>
</feature>
<keyword evidence="6 7" id="KW-0472">Membrane</keyword>
<keyword evidence="10" id="KW-1185">Reference proteome</keyword>
<feature type="transmembrane region" description="Helical" evidence="7">
    <location>
        <begin position="121"/>
        <end position="140"/>
    </location>
</feature>
<sequence length="455" mass="47858">MSDMSHTPNLPEVDSKTKKERRHAVIGSSVGTIIEWYDFTLYGLASALVFAPLFFPGAGSFAGMLGAFAAFAVGFGARPIGGLIFAHYGDRVGRKMTLLVTLMMMGIATTFIGLLPTAESIGIWAPILLIVLRIFQGAGAGAEFAGAMTMASESSDPQRRAYTAGFPGASVYLGMALATSTFALLTMLPDEQFLAWGWRIPFIASAVIVAFALYFRLRVSETAAFEEAAKDGAVQNSPLAGAVKNHWRILICGMALFTFTLPWVYIVQTFSVSYVTGTLTVNPTAVLVALIIAELLTIPATLYFGKLADRIGRKPVLLGAAVFGIVLAFPLFWLYGTENIVLVGVGLVLGLAIIQGATIGVSAALLAEIFPTNARWSGIAISREIPAAAVGGTAPLVATALVATSNGSPWLVAAYLMGLSIIGLIGIAFLPETLPSKAKNATLDPIMVADVEPVS</sequence>
<comment type="subcellular location">
    <subcellularLocation>
        <location evidence="1">Cell membrane</location>
        <topology evidence="1">Multi-pass membrane protein</topology>
    </subcellularLocation>
</comment>
<feature type="domain" description="Major facilitator superfamily (MFS) profile" evidence="8">
    <location>
        <begin position="24"/>
        <end position="435"/>
    </location>
</feature>
<dbReference type="PANTHER" id="PTHR43045">
    <property type="entry name" value="SHIKIMATE TRANSPORTER"/>
    <property type="match status" value="1"/>
</dbReference>
<evidence type="ECO:0000256" key="4">
    <source>
        <dbReference type="ARBA" id="ARBA00022692"/>
    </source>
</evidence>
<organism evidence="9 10">
    <name type="scientific">Rhodococcus sovatensis</name>
    <dbReference type="NCBI Taxonomy" id="1805840"/>
    <lineage>
        <taxon>Bacteria</taxon>
        <taxon>Bacillati</taxon>
        <taxon>Actinomycetota</taxon>
        <taxon>Actinomycetes</taxon>
        <taxon>Mycobacteriales</taxon>
        <taxon>Nocardiaceae</taxon>
        <taxon>Rhodococcus</taxon>
    </lineage>
</organism>
<feature type="transmembrane region" description="Helical" evidence="7">
    <location>
        <begin position="341"/>
        <end position="366"/>
    </location>
</feature>
<evidence type="ECO:0000256" key="5">
    <source>
        <dbReference type="ARBA" id="ARBA00022989"/>
    </source>
</evidence>
<keyword evidence="4 7" id="KW-0812">Transmembrane</keyword>
<dbReference type="Pfam" id="PF07690">
    <property type="entry name" value="MFS_1"/>
    <property type="match status" value="1"/>
</dbReference>
<evidence type="ECO:0000256" key="6">
    <source>
        <dbReference type="ARBA" id="ARBA00023136"/>
    </source>
</evidence>
<dbReference type="EMBL" id="CP147846">
    <property type="protein sequence ID" value="WXG69708.1"/>
    <property type="molecule type" value="Genomic_DNA"/>
</dbReference>
<feature type="transmembrane region" description="Helical" evidence="7">
    <location>
        <begin position="36"/>
        <end position="55"/>
    </location>
</feature>
<proteinExistence type="predicted"/>
<keyword evidence="2" id="KW-0813">Transport</keyword>
<dbReference type="CDD" id="cd17369">
    <property type="entry name" value="MFS_ShiA_like"/>
    <property type="match status" value="1"/>
</dbReference>
<name>A0ABZ2PKL0_9NOCA</name>
<dbReference type="Proteomes" id="UP001432000">
    <property type="component" value="Chromosome"/>
</dbReference>
<accession>A0ABZ2PKL0</accession>
<dbReference type="InterPro" id="IPR036259">
    <property type="entry name" value="MFS_trans_sf"/>
</dbReference>
<feature type="transmembrane region" description="Helical" evidence="7">
    <location>
        <begin position="316"/>
        <end position="335"/>
    </location>
</feature>
<dbReference type="Gene3D" id="1.20.1250.20">
    <property type="entry name" value="MFS general substrate transporter like domains"/>
    <property type="match status" value="1"/>
</dbReference>
<evidence type="ECO:0000256" key="7">
    <source>
        <dbReference type="SAM" id="Phobius"/>
    </source>
</evidence>
<dbReference type="PANTHER" id="PTHR43045:SF1">
    <property type="entry name" value="SHIKIMATE TRANSPORTER"/>
    <property type="match status" value="1"/>
</dbReference>
<keyword evidence="3" id="KW-1003">Cell membrane</keyword>
<evidence type="ECO:0000256" key="2">
    <source>
        <dbReference type="ARBA" id="ARBA00022448"/>
    </source>
</evidence>
<dbReference type="InterPro" id="IPR011701">
    <property type="entry name" value="MFS"/>
</dbReference>
<dbReference type="SUPFAM" id="SSF103473">
    <property type="entry name" value="MFS general substrate transporter"/>
    <property type="match status" value="1"/>
</dbReference>
<evidence type="ECO:0000259" key="8">
    <source>
        <dbReference type="PROSITE" id="PS50850"/>
    </source>
</evidence>
<protein>
    <submittedName>
        <fullName evidence="9">MFS transporter</fullName>
    </submittedName>
</protein>
<feature type="transmembrane region" description="Helical" evidence="7">
    <location>
        <begin position="387"/>
        <end position="404"/>
    </location>
</feature>